<dbReference type="PANTHER" id="PTHR36206">
    <property type="entry name" value="ASPERCRYPTIN BIOSYNTHESIS CLUSTER-SPECIFIC TRANSCRIPTION REGULATOR ATNN-RELATED"/>
    <property type="match status" value="1"/>
</dbReference>
<feature type="region of interest" description="Disordered" evidence="7">
    <location>
        <begin position="1"/>
        <end position="26"/>
    </location>
</feature>
<keyword evidence="6" id="KW-0539">Nucleus</keyword>
<reference evidence="9" key="1">
    <citation type="journal article" date="2015" name="Genome Announc.">
        <title>Draft genome sequence of Talaromyces cellulolyticus strain Y-94, a source of lignocellulosic biomass-degrading enzymes.</title>
        <authorList>
            <person name="Fujii T."/>
            <person name="Koike H."/>
            <person name="Sawayama S."/>
            <person name="Yano S."/>
            <person name="Inoue H."/>
        </authorList>
    </citation>
    <scope>NUCLEOTIDE SEQUENCE [LARGE SCALE GENOMIC DNA]</scope>
    <source>
        <strain evidence="9">Y-94</strain>
    </source>
</reference>
<keyword evidence="3" id="KW-0805">Transcription regulation</keyword>
<evidence type="ECO:0000256" key="1">
    <source>
        <dbReference type="ARBA" id="ARBA00022723"/>
    </source>
</evidence>
<dbReference type="GO" id="GO:0046872">
    <property type="term" value="F:metal ion binding"/>
    <property type="evidence" value="ECO:0007669"/>
    <property type="project" value="UniProtKB-KW"/>
</dbReference>
<proteinExistence type="predicted"/>
<accession>A0A6V8H093</accession>
<feature type="compositionally biased region" description="Polar residues" evidence="7">
    <location>
        <begin position="10"/>
        <end position="26"/>
    </location>
</feature>
<sequence length="487" mass="55562">MPRVKPGYNNDESLSESSRKSQPQTSLVAPLHMNISAPFAITDAEQHAFEYYRARTSAHLAGIQDHEFWERLILQRAQVDAGVRHAIIALASFHEDFERGVIEDVSSKEQFGLKQYNLAIKEQMNLVKSGNNTSPEPEAYLPCIVFVTIEMLRANFTSALFLAKKVIGLLHGLRESNQTSKMLLEFLERRFRQIELQASEMFGSKAYSSIPPSLPNKTPIAIPSMFSSLSEAQSAIEYYGQLYRMTVDASDIGSLGMQSKEMIGNTETSNTTDPRETFAEIYINIMKQWTNAFDAFLDSRAGSFTDAEMRTVRILRMHQLHNQVSIEVSTRHMCAEDQMFWDDYCPVYDQIIDLAKAILTVDGPRSSPGGQNASFSLDLVTIGPIFELARRCRDPIIRRKAVDVMRTCHRREGMWDSELALLIIERVIEIEEDGIVVESCQDIPNWRRIFNIQHMLDMEARTIQLRYERQASATRPVTVQMQEIISW</sequence>
<evidence type="ECO:0000256" key="4">
    <source>
        <dbReference type="ARBA" id="ARBA00023125"/>
    </source>
</evidence>
<dbReference type="InterPro" id="IPR021858">
    <property type="entry name" value="Fun_TF"/>
</dbReference>
<keyword evidence="4" id="KW-0238">DNA-binding</keyword>
<name>A0A6V8H093_TALPI</name>
<gene>
    <name evidence="8" type="ORF">TCE0_015f02169</name>
</gene>
<protein>
    <submittedName>
        <fullName evidence="8">Uncharacterized protein</fullName>
    </submittedName>
</protein>
<evidence type="ECO:0000256" key="7">
    <source>
        <dbReference type="SAM" id="MobiDB-lite"/>
    </source>
</evidence>
<dbReference type="InterPro" id="IPR052360">
    <property type="entry name" value="Transcr_Regulatory_Proteins"/>
</dbReference>
<dbReference type="PANTHER" id="PTHR36206:SF12">
    <property type="entry name" value="ASPERCRYPTIN BIOSYNTHESIS CLUSTER-SPECIFIC TRANSCRIPTION REGULATOR ATNN-RELATED"/>
    <property type="match status" value="1"/>
</dbReference>
<evidence type="ECO:0000313" key="9">
    <source>
        <dbReference type="Proteomes" id="UP000053095"/>
    </source>
</evidence>
<dbReference type="Proteomes" id="UP000053095">
    <property type="component" value="Unassembled WGS sequence"/>
</dbReference>
<dbReference type="GO" id="GO:0003677">
    <property type="term" value="F:DNA binding"/>
    <property type="evidence" value="ECO:0007669"/>
    <property type="project" value="UniProtKB-KW"/>
</dbReference>
<evidence type="ECO:0000256" key="5">
    <source>
        <dbReference type="ARBA" id="ARBA00023163"/>
    </source>
</evidence>
<dbReference type="Pfam" id="PF11951">
    <property type="entry name" value="Fungal_trans_2"/>
    <property type="match status" value="1"/>
</dbReference>
<keyword evidence="9" id="KW-1185">Reference proteome</keyword>
<evidence type="ECO:0000256" key="3">
    <source>
        <dbReference type="ARBA" id="ARBA00023015"/>
    </source>
</evidence>
<dbReference type="AlphaFoldDB" id="A0A6V8H093"/>
<dbReference type="EMBL" id="DF933811">
    <property type="protein sequence ID" value="GAM34527.1"/>
    <property type="molecule type" value="Genomic_DNA"/>
</dbReference>
<comment type="caution">
    <text evidence="8">The sequence shown here is derived from an EMBL/GenBank/DDBJ whole genome shotgun (WGS) entry which is preliminary data.</text>
</comment>
<evidence type="ECO:0000313" key="8">
    <source>
        <dbReference type="EMBL" id="GAM34527.1"/>
    </source>
</evidence>
<organism evidence="8 9">
    <name type="scientific">Talaromyces pinophilus</name>
    <name type="common">Penicillium pinophilum</name>
    <dbReference type="NCBI Taxonomy" id="128442"/>
    <lineage>
        <taxon>Eukaryota</taxon>
        <taxon>Fungi</taxon>
        <taxon>Dikarya</taxon>
        <taxon>Ascomycota</taxon>
        <taxon>Pezizomycotina</taxon>
        <taxon>Eurotiomycetes</taxon>
        <taxon>Eurotiomycetidae</taxon>
        <taxon>Eurotiales</taxon>
        <taxon>Trichocomaceae</taxon>
        <taxon>Talaromyces</taxon>
        <taxon>Talaromyces sect. Talaromyces</taxon>
    </lineage>
</organism>
<evidence type="ECO:0000256" key="2">
    <source>
        <dbReference type="ARBA" id="ARBA00022833"/>
    </source>
</evidence>
<evidence type="ECO:0000256" key="6">
    <source>
        <dbReference type="ARBA" id="ARBA00023242"/>
    </source>
</evidence>
<keyword evidence="2" id="KW-0862">Zinc</keyword>
<keyword evidence="5" id="KW-0804">Transcription</keyword>
<keyword evidence="1" id="KW-0479">Metal-binding</keyword>